<evidence type="ECO:0000256" key="1">
    <source>
        <dbReference type="ARBA" id="ARBA00000448"/>
    </source>
</evidence>
<evidence type="ECO:0000256" key="10">
    <source>
        <dbReference type="PIRSR" id="PIRSR617736-2"/>
    </source>
</evidence>
<evidence type="ECO:0000313" key="13">
    <source>
        <dbReference type="Proteomes" id="UP000050280"/>
    </source>
</evidence>
<dbReference type="Proteomes" id="UP000050280">
    <property type="component" value="Unassembled WGS sequence"/>
</dbReference>
<feature type="active site" description="Nucleophile" evidence="9">
    <location>
        <position position="365"/>
    </location>
</feature>
<evidence type="ECO:0000256" key="2">
    <source>
        <dbReference type="ARBA" id="ARBA00010838"/>
    </source>
</evidence>
<evidence type="ECO:0000256" key="11">
    <source>
        <dbReference type="RuleBase" id="RU361175"/>
    </source>
</evidence>
<keyword evidence="8" id="KW-0624">Polysaccharide degradation</keyword>
<accession>A0A0P7AJZ9</accession>
<evidence type="ECO:0000256" key="5">
    <source>
        <dbReference type="ARBA" id="ARBA00023001"/>
    </source>
</evidence>
<feature type="binding site" evidence="10">
    <location>
        <position position="176"/>
    </location>
    <ligand>
        <name>substrate</name>
    </ligand>
</feature>
<dbReference type="SUPFAM" id="SSF51445">
    <property type="entry name" value="(Trans)glycosidases"/>
    <property type="match status" value="1"/>
</dbReference>
<evidence type="ECO:0000256" key="3">
    <source>
        <dbReference type="ARBA" id="ARBA00012744"/>
    </source>
</evidence>
<dbReference type="EC" id="3.2.1.21" evidence="3 11"/>
<evidence type="ECO:0000313" key="12">
    <source>
        <dbReference type="EMBL" id="KPM32170.1"/>
    </source>
</evidence>
<reference evidence="12 13" key="1">
    <citation type="submission" date="2015-09" db="EMBL/GenBank/DDBJ databases">
        <title>Genome sequence of the marine flavobacterium Croceitalea dokdonensis DOKDO 023 that contains proton- and sodium-pumping rhodopsins.</title>
        <authorList>
            <person name="Kwon S.-K."/>
            <person name="Lee H.K."/>
            <person name="Kwak M.-J."/>
            <person name="Kim J.F."/>
        </authorList>
    </citation>
    <scope>NUCLEOTIDE SEQUENCE [LARGE SCALE GENOMIC DNA]</scope>
    <source>
        <strain evidence="12 13">DOKDO 023</strain>
    </source>
</reference>
<feature type="binding site" evidence="10">
    <location>
        <position position="305"/>
    </location>
    <ligand>
        <name>substrate</name>
    </ligand>
</feature>
<evidence type="ECO:0000256" key="6">
    <source>
        <dbReference type="ARBA" id="ARBA00023277"/>
    </source>
</evidence>
<protein>
    <recommendedName>
        <fullName evidence="3 11">Beta-glucosidase</fullName>
        <ecNumber evidence="3 11">3.2.1.21</ecNumber>
    </recommendedName>
</protein>
<dbReference type="EMBL" id="LDJX01000003">
    <property type="protein sequence ID" value="KPM32170.1"/>
    <property type="molecule type" value="Genomic_DNA"/>
</dbReference>
<dbReference type="InterPro" id="IPR001360">
    <property type="entry name" value="Glyco_hydro_1"/>
</dbReference>
<comment type="caution">
    <text evidence="12">The sequence shown here is derived from an EMBL/GenBank/DDBJ whole genome shotgun (WGS) entry which is preliminary data.</text>
</comment>
<proteinExistence type="inferred from homology"/>
<dbReference type="PANTHER" id="PTHR10353:SF36">
    <property type="entry name" value="LP05116P"/>
    <property type="match status" value="1"/>
</dbReference>
<dbReference type="InterPro" id="IPR017853">
    <property type="entry name" value="GH"/>
</dbReference>
<keyword evidence="13" id="KW-1185">Reference proteome</keyword>
<dbReference type="FunFam" id="3.20.20.80:FF:000004">
    <property type="entry name" value="Beta-glucosidase 6-phospho-beta-glucosidase"/>
    <property type="match status" value="1"/>
</dbReference>
<organism evidence="12 13">
    <name type="scientific">Croceitalea dokdonensis DOKDO 023</name>
    <dbReference type="NCBI Taxonomy" id="1300341"/>
    <lineage>
        <taxon>Bacteria</taxon>
        <taxon>Pseudomonadati</taxon>
        <taxon>Bacteroidota</taxon>
        <taxon>Flavobacteriia</taxon>
        <taxon>Flavobacteriales</taxon>
        <taxon>Flavobacteriaceae</taxon>
        <taxon>Croceitalea</taxon>
    </lineage>
</organism>
<dbReference type="Pfam" id="PF00232">
    <property type="entry name" value="Glyco_hydro_1"/>
    <property type="match status" value="1"/>
</dbReference>
<dbReference type="InterPro" id="IPR017736">
    <property type="entry name" value="Glyco_hydro_1_beta-glucosidase"/>
</dbReference>
<evidence type="ECO:0000256" key="7">
    <source>
        <dbReference type="ARBA" id="ARBA00023295"/>
    </source>
</evidence>
<evidence type="ECO:0000256" key="9">
    <source>
        <dbReference type="PIRSR" id="PIRSR617736-1"/>
    </source>
</evidence>
<gene>
    <name evidence="12" type="ORF">I595_1819</name>
</gene>
<evidence type="ECO:0000256" key="8">
    <source>
        <dbReference type="ARBA" id="ARBA00023326"/>
    </source>
</evidence>
<dbReference type="GO" id="GO:0030245">
    <property type="term" value="P:cellulose catabolic process"/>
    <property type="evidence" value="ECO:0007669"/>
    <property type="project" value="UniProtKB-KW"/>
</dbReference>
<dbReference type="OrthoDB" id="9765195at2"/>
<evidence type="ECO:0000256" key="4">
    <source>
        <dbReference type="ARBA" id="ARBA00022801"/>
    </source>
</evidence>
<keyword evidence="7 11" id="KW-0326">Glycosidase</keyword>
<keyword evidence="5" id="KW-0136">Cellulose degradation</keyword>
<dbReference type="PANTHER" id="PTHR10353">
    <property type="entry name" value="GLYCOSYL HYDROLASE"/>
    <property type="match status" value="1"/>
</dbReference>
<dbReference type="PATRIC" id="fig|1300341.3.peg.2007"/>
<feature type="binding site" evidence="10">
    <location>
        <position position="132"/>
    </location>
    <ligand>
        <name>substrate</name>
    </ligand>
</feature>
<dbReference type="PRINTS" id="PR00131">
    <property type="entry name" value="GLHYDRLASE1"/>
</dbReference>
<sequence>MQKPLAPLDFDLCRKDFGTDFVWGVSTSAYQIEGAYDIADKGASIWDTFTAQKGAIFQGQHGQIACDFYHRYKKDILLLKELNIQNFRFSLSWSRILPKGKGQISQDGIDFYNRVINFCLECNITPWVTLYHWDLPQALEDKGGWTNRDILGWFKAYVKICATLFGDRVKHWIVLNEPMVFTGAGYFLGVHAPGRKGLKNFLPAVHHATLCQAAGGRVLRSEIGDATIGTTFSCSYITPHTNKNRDIVAAKKADALLNRLFVEPSLGMGYPSEKIGILRQIEKYKRPEDEKNIIFDFDFIGIQNYTREVVKHSFTVPYLRAKIVKATKRKVETTLMDWEVYPPSVYKMITKFNEYKGIKKLMITENGAAFKDTIIGGKVDDPKRMDYLQRCLKEVHRAKSNNLKVSGYFAWTFTDNFEWAEGYYPRFGLVYTDFSTQQRIPKTSGKWYRDFLQSM</sequence>
<dbReference type="PROSITE" id="PS00653">
    <property type="entry name" value="GLYCOSYL_HYDROL_F1_2"/>
    <property type="match status" value="1"/>
</dbReference>
<comment type="catalytic activity">
    <reaction evidence="1 11">
        <text>Hydrolysis of terminal, non-reducing beta-D-glucosyl residues with release of beta-D-glucose.</text>
        <dbReference type="EC" id="3.2.1.21"/>
    </reaction>
</comment>
<keyword evidence="6" id="KW-0119">Carbohydrate metabolism</keyword>
<comment type="similarity">
    <text evidence="2 11">Belongs to the glycosyl hydrolase 1 family.</text>
</comment>
<name>A0A0P7AJZ9_9FLAO</name>
<dbReference type="RefSeq" id="WP_054558956.1">
    <property type="nucleotide sequence ID" value="NZ_LDJX01000003.1"/>
</dbReference>
<dbReference type="GO" id="GO:0008422">
    <property type="term" value="F:beta-glucosidase activity"/>
    <property type="evidence" value="ECO:0007669"/>
    <property type="project" value="UniProtKB-EC"/>
</dbReference>
<feature type="binding site" evidence="10">
    <location>
        <begin position="418"/>
        <end position="419"/>
    </location>
    <ligand>
        <name>substrate</name>
    </ligand>
</feature>
<dbReference type="STRING" id="1300341.I595_1819"/>
<dbReference type="Gene3D" id="3.20.20.80">
    <property type="entry name" value="Glycosidases"/>
    <property type="match status" value="1"/>
</dbReference>
<keyword evidence="4 11" id="KW-0378">Hydrolase</keyword>
<dbReference type="GO" id="GO:0005829">
    <property type="term" value="C:cytosol"/>
    <property type="evidence" value="ECO:0007669"/>
    <property type="project" value="TreeGrafter"/>
</dbReference>
<feature type="binding site" evidence="10">
    <location>
        <position position="411"/>
    </location>
    <ligand>
        <name>substrate</name>
    </ligand>
</feature>
<dbReference type="AlphaFoldDB" id="A0A0P7AJZ9"/>
<dbReference type="NCBIfam" id="TIGR03356">
    <property type="entry name" value="BGL"/>
    <property type="match status" value="1"/>
</dbReference>
<feature type="binding site" evidence="10">
    <location>
        <position position="31"/>
    </location>
    <ligand>
        <name>substrate</name>
    </ligand>
</feature>
<feature type="active site" description="Proton donor" evidence="9">
    <location>
        <position position="177"/>
    </location>
</feature>
<dbReference type="InterPro" id="IPR033132">
    <property type="entry name" value="GH_1_N_CS"/>
</dbReference>